<keyword evidence="1" id="KW-0489">Methyltransferase</keyword>
<keyword evidence="3" id="KW-0949">S-adenosyl-L-methionine</keyword>
<comment type="caution">
    <text evidence="6">The sequence shown here is derived from an EMBL/GenBank/DDBJ whole genome shotgun (WGS) entry which is preliminary data.</text>
</comment>
<evidence type="ECO:0000313" key="5">
    <source>
        <dbReference type="EMBL" id="GFH79454.1"/>
    </source>
</evidence>
<accession>A0A8H9LGZ9</accession>
<organism evidence="6 8">
    <name type="scientific">Streptomyces gougerotii</name>
    <dbReference type="NCBI Taxonomy" id="53448"/>
    <lineage>
        <taxon>Bacteria</taxon>
        <taxon>Bacillati</taxon>
        <taxon>Actinomycetota</taxon>
        <taxon>Actinomycetes</taxon>
        <taxon>Kitasatosporales</taxon>
        <taxon>Streptomycetaceae</taxon>
        <taxon>Streptomyces</taxon>
        <taxon>Streptomyces diastaticus group</taxon>
    </lineage>
</organism>
<dbReference type="Proteomes" id="UP000660975">
    <property type="component" value="Unassembled WGS sequence"/>
</dbReference>
<dbReference type="EMBL" id="BMSC01000001">
    <property type="protein sequence ID" value="GGU53410.1"/>
    <property type="molecule type" value="Genomic_DNA"/>
</dbReference>
<evidence type="ECO:0008006" key="9">
    <source>
        <dbReference type="Google" id="ProtNLM"/>
    </source>
</evidence>
<evidence type="ECO:0000256" key="1">
    <source>
        <dbReference type="ARBA" id="ARBA00022603"/>
    </source>
</evidence>
<feature type="region of interest" description="Disordered" evidence="4">
    <location>
        <begin position="1"/>
        <end position="24"/>
    </location>
</feature>
<dbReference type="GO" id="GO:0032259">
    <property type="term" value="P:methylation"/>
    <property type="evidence" value="ECO:0007669"/>
    <property type="project" value="UniProtKB-KW"/>
</dbReference>
<dbReference type="Proteomes" id="UP000480804">
    <property type="component" value="Unassembled WGS sequence"/>
</dbReference>
<dbReference type="AlphaFoldDB" id="A0A8H9LGZ9"/>
<evidence type="ECO:0000256" key="4">
    <source>
        <dbReference type="SAM" id="MobiDB-lite"/>
    </source>
</evidence>
<dbReference type="Pfam" id="PF01596">
    <property type="entry name" value="Methyltransf_3"/>
    <property type="match status" value="1"/>
</dbReference>
<reference evidence="5 7" key="2">
    <citation type="submission" date="2020-02" db="EMBL/GenBank/DDBJ databases">
        <title>Whole genome shotgun sequence of Streptomyces gougerotii NBRC 13043.</title>
        <authorList>
            <person name="Ichikawa N."/>
            <person name="Komaki H."/>
            <person name="Tamura T."/>
        </authorList>
    </citation>
    <scope>NUCLEOTIDE SEQUENCE [LARGE SCALE GENOMIC DNA]</scope>
    <source>
        <strain evidence="5 7">NBRC 13043</strain>
    </source>
</reference>
<dbReference type="SUPFAM" id="SSF53335">
    <property type="entry name" value="S-adenosyl-L-methionine-dependent methyltransferases"/>
    <property type="match status" value="1"/>
</dbReference>
<gene>
    <name evidence="6" type="ORF">GCM10010227_02950</name>
    <name evidence="5" type="ORF">Sgou_41240</name>
</gene>
<dbReference type="InterPro" id="IPR029063">
    <property type="entry name" value="SAM-dependent_MTases_sf"/>
</dbReference>
<name>A0A8H9LGZ9_9ACTN</name>
<dbReference type="EMBL" id="BLLO01000020">
    <property type="protein sequence ID" value="GFH79454.1"/>
    <property type="molecule type" value="Genomic_DNA"/>
</dbReference>
<evidence type="ECO:0000313" key="7">
    <source>
        <dbReference type="Proteomes" id="UP000480804"/>
    </source>
</evidence>
<dbReference type="PANTHER" id="PTHR43167:SF1">
    <property type="entry name" value="PUTATIVE (AFU_ORTHOLOGUE AFUA_6G01830)-RELATED"/>
    <property type="match status" value="1"/>
</dbReference>
<keyword evidence="2" id="KW-0808">Transferase</keyword>
<feature type="region of interest" description="Disordered" evidence="4">
    <location>
        <begin position="150"/>
        <end position="174"/>
    </location>
</feature>
<reference evidence="6" key="1">
    <citation type="journal article" date="2014" name="Int. J. Syst. Evol. Microbiol.">
        <title>Complete genome sequence of Corynebacterium casei LMG S-19264T (=DSM 44701T), isolated from a smear-ripened cheese.</title>
        <authorList>
            <consortium name="US DOE Joint Genome Institute (JGI-PGF)"/>
            <person name="Walter F."/>
            <person name="Albersmeier A."/>
            <person name="Kalinowski J."/>
            <person name="Ruckert C."/>
        </authorList>
    </citation>
    <scope>NUCLEOTIDE SEQUENCE</scope>
    <source>
        <strain evidence="6">JCM 4136</strain>
    </source>
</reference>
<dbReference type="PROSITE" id="PS51682">
    <property type="entry name" value="SAM_OMT_I"/>
    <property type="match status" value="1"/>
</dbReference>
<evidence type="ECO:0000313" key="8">
    <source>
        <dbReference type="Proteomes" id="UP000660975"/>
    </source>
</evidence>
<reference evidence="6" key="3">
    <citation type="submission" date="2020-09" db="EMBL/GenBank/DDBJ databases">
        <authorList>
            <person name="Sun Q."/>
            <person name="Ohkuma M."/>
        </authorList>
    </citation>
    <scope>NUCLEOTIDE SEQUENCE</scope>
    <source>
        <strain evidence="6">JCM 4136</strain>
    </source>
</reference>
<evidence type="ECO:0000313" key="6">
    <source>
        <dbReference type="EMBL" id="GGU53410.1"/>
    </source>
</evidence>
<dbReference type="InterPro" id="IPR002935">
    <property type="entry name" value="SAM_O-MeTrfase"/>
</dbReference>
<sequence length="174" mass="19190">MAMSVPAAGGRPQDPMSEPRPPFRSALIQDRRVLDVLDEMYERERHIDWGAYAHHPGPHHHTGTGFSLSPEQGDQLYLLVRYGQARSVVEFATSLGFSTIFLAAAVRDSGQGQVYTAEIVPEKVRQARENIARAGLEEYVTFFEGDARESLASVPEGATSLSSTDGRRRSRSTS</sequence>
<dbReference type="Gene3D" id="3.40.50.150">
    <property type="entry name" value="Vaccinia Virus protein VP39"/>
    <property type="match status" value="1"/>
</dbReference>
<dbReference type="PANTHER" id="PTHR43167">
    <property type="entry name" value="PUTATIVE (AFU_ORTHOLOGUE AFUA_6G01830)-RELATED"/>
    <property type="match status" value="1"/>
</dbReference>
<dbReference type="GO" id="GO:0008171">
    <property type="term" value="F:O-methyltransferase activity"/>
    <property type="evidence" value="ECO:0007669"/>
    <property type="project" value="InterPro"/>
</dbReference>
<evidence type="ECO:0000256" key="2">
    <source>
        <dbReference type="ARBA" id="ARBA00022679"/>
    </source>
</evidence>
<keyword evidence="7" id="KW-1185">Reference proteome</keyword>
<protein>
    <recommendedName>
        <fullName evidence="9">O-methyltransferase</fullName>
    </recommendedName>
</protein>
<evidence type="ECO:0000256" key="3">
    <source>
        <dbReference type="ARBA" id="ARBA00022691"/>
    </source>
</evidence>
<proteinExistence type="predicted"/>